<protein>
    <submittedName>
        <fullName evidence="2">Uncharacterized protein</fullName>
    </submittedName>
</protein>
<evidence type="ECO:0000313" key="2">
    <source>
        <dbReference type="WBParaSite" id="ES5_v2.g12415.t1"/>
    </source>
</evidence>
<accession>A0AC34F5T1</accession>
<dbReference type="Proteomes" id="UP000887579">
    <property type="component" value="Unplaced"/>
</dbReference>
<evidence type="ECO:0000313" key="1">
    <source>
        <dbReference type="Proteomes" id="UP000887579"/>
    </source>
</evidence>
<organism evidence="1 2">
    <name type="scientific">Panagrolaimus sp. ES5</name>
    <dbReference type="NCBI Taxonomy" id="591445"/>
    <lineage>
        <taxon>Eukaryota</taxon>
        <taxon>Metazoa</taxon>
        <taxon>Ecdysozoa</taxon>
        <taxon>Nematoda</taxon>
        <taxon>Chromadorea</taxon>
        <taxon>Rhabditida</taxon>
        <taxon>Tylenchina</taxon>
        <taxon>Panagrolaimomorpha</taxon>
        <taxon>Panagrolaimoidea</taxon>
        <taxon>Panagrolaimidae</taxon>
        <taxon>Panagrolaimus</taxon>
    </lineage>
</organism>
<reference evidence="2" key="1">
    <citation type="submission" date="2022-11" db="UniProtKB">
        <authorList>
            <consortium name="WormBaseParasite"/>
        </authorList>
    </citation>
    <scope>IDENTIFICATION</scope>
</reference>
<proteinExistence type="predicted"/>
<sequence>MSATRSFPQIPQKEDYIVVCSTVENAIKIDVIGCKTKAVIAEFTVLPNFVRAFLGAIPTLFDSNKCKAIIFDIYKFEPVDPECPHVIKFCFQIRAKLDEMHIKHFFYADRSLFLSALLIQAKINPSKSDSTMFLLVQKENMVVLEYVFTDNGYQKTQKDTVTVPAKSNSWVEIREKILAGSKPKNIIVCGIDMDLPIMKTLKKNIFPKEKLIIFEKKTVSSNSVEHSLKISDYVRDHASNKFHVIPTCPRNLKVNIIDDTNIATQILQINIGTSLPYEYIHMFSRDGKIFQIIEVDENGENEKVIHETKKTENNRHRSKVTVYIDQESLPLLIVRPVILDLIHELPPRLDKLLTKKVPVIVFCDNFSVICAIKNCDTEYSYLEGWGGVFGRDATLFINDGQLQYGWEAKELKEDLPESGVYDLIALMSKEFKAINLEKLPALAKDPEAQLREFMTKLLEEHLGVIREATGQPVEEVAFWLLLPSVEERDARFKKRLIECLLKLGIVSHLLKLEIPQ</sequence>
<dbReference type="WBParaSite" id="ES5_v2.g12415.t1">
    <property type="protein sequence ID" value="ES5_v2.g12415.t1"/>
    <property type="gene ID" value="ES5_v2.g12415"/>
</dbReference>
<name>A0AC34F5T1_9BILA</name>